<sequence>MKRIIIETSISIENNEVYNIVANNVKLYKSNDYSLLKCFEGNRVGCLEQLESDNFTNIEKRTFVTRVNKLRAVMRERGFDKNFPILVVKIKGVLYIVDGQGRFTACQLENIPFYYTILEGDFFTISDAISYAMRMNCLQTPWRSSDKYRAACVMYNKPRLLEILTEYNKNYGISNNNILMALFNQSACKSEHFNPKRIENEEITEDKVNFLDKICLIREKAYQTIFELSNSLTKSKKVKNEKYVKSFTNILRKYPNLNTEKFVKNLALLWLGKEMYKNTYKTSAMTEMLENIALIS</sequence>
<dbReference type="SUPFAM" id="SSF110849">
    <property type="entry name" value="ParB/Sulfiredoxin"/>
    <property type="match status" value="1"/>
</dbReference>
<name>A0A8S5RYL3_9CAUD</name>
<accession>A0A8S5RYL3</accession>
<dbReference type="InterPro" id="IPR036086">
    <property type="entry name" value="ParB/Sulfiredoxin_sf"/>
</dbReference>
<protein>
    <submittedName>
        <fullName evidence="1">ParB-like nuclease domain</fullName>
    </submittedName>
</protein>
<reference evidence="1" key="1">
    <citation type="journal article" date="2021" name="Proc. Natl. Acad. Sci. U.S.A.">
        <title>A Catalog of Tens of Thousands of Viruses from Human Metagenomes Reveals Hidden Associations with Chronic Diseases.</title>
        <authorList>
            <person name="Tisza M.J."/>
            <person name="Buck C.B."/>
        </authorList>
    </citation>
    <scope>NUCLEOTIDE SEQUENCE</scope>
    <source>
        <strain evidence="1">CtNQV2</strain>
    </source>
</reference>
<proteinExistence type="predicted"/>
<dbReference type="EMBL" id="BK032510">
    <property type="protein sequence ID" value="DAF43663.1"/>
    <property type="molecule type" value="Genomic_DNA"/>
</dbReference>
<organism evidence="1">
    <name type="scientific">Myoviridae sp. ctNQV2</name>
    <dbReference type="NCBI Taxonomy" id="2827683"/>
    <lineage>
        <taxon>Viruses</taxon>
        <taxon>Duplodnaviria</taxon>
        <taxon>Heunggongvirae</taxon>
        <taxon>Uroviricota</taxon>
        <taxon>Caudoviricetes</taxon>
    </lineage>
</organism>
<evidence type="ECO:0000313" key="1">
    <source>
        <dbReference type="EMBL" id="DAF43663.1"/>
    </source>
</evidence>
<dbReference type="CDD" id="cd16387">
    <property type="entry name" value="ParB_N_Srx"/>
    <property type="match status" value="1"/>
</dbReference>